<evidence type="ECO:0000256" key="2">
    <source>
        <dbReference type="ARBA" id="ARBA00022898"/>
    </source>
</evidence>
<organism evidence="4 5">
    <name type="scientific">candidate division WWE3 bacterium</name>
    <dbReference type="NCBI Taxonomy" id="2053526"/>
    <lineage>
        <taxon>Bacteria</taxon>
        <taxon>Katanobacteria</taxon>
    </lineage>
</organism>
<dbReference type="InterPro" id="IPR050214">
    <property type="entry name" value="Cys_Synth/Cystath_Beta-Synth"/>
</dbReference>
<dbReference type="InterPro" id="IPR036052">
    <property type="entry name" value="TrpB-like_PALP_sf"/>
</dbReference>
<dbReference type="GO" id="GO:1901605">
    <property type="term" value="P:alpha-amino acid metabolic process"/>
    <property type="evidence" value="ECO:0007669"/>
    <property type="project" value="UniProtKB-ARBA"/>
</dbReference>
<dbReference type="Gene3D" id="3.40.50.1100">
    <property type="match status" value="2"/>
</dbReference>
<feature type="domain" description="Tryptophan synthase beta chain-like PALP" evidence="3">
    <location>
        <begin position="31"/>
        <end position="291"/>
    </location>
</feature>
<keyword evidence="2" id="KW-0663">Pyridoxal phosphate</keyword>
<dbReference type="Pfam" id="PF00291">
    <property type="entry name" value="PALP"/>
    <property type="match status" value="1"/>
</dbReference>
<protein>
    <submittedName>
        <fullName evidence="4">PLP-dependent lyase/thiolase</fullName>
    </submittedName>
</protein>
<gene>
    <name evidence="4" type="ORF">KC573_00855</name>
</gene>
<proteinExistence type="predicted"/>
<reference evidence="4" key="1">
    <citation type="submission" date="2020-04" db="EMBL/GenBank/DDBJ databases">
        <authorList>
            <person name="Zhang T."/>
        </authorList>
    </citation>
    <scope>NUCLEOTIDE SEQUENCE</scope>
    <source>
        <strain evidence="4">HKST-UBA02</strain>
    </source>
</reference>
<dbReference type="GO" id="GO:0016829">
    <property type="term" value="F:lyase activity"/>
    <property type="evidence" value="ECO:0007669"/>
    <property type="project" value="UniProtKB-KW"/>
</dbReference>
<dbReference type="SUPFAM" id="SSF53686">
    <property type="entry name" value="Tryptophan synthase beta subunit-like PLP-dependent enzymes"/>
    <property type="match status" value="1"/>
</dbReference>
<dbReference type="AlphaFoldDB" id="A0A955LVE1"/>
<comment type="caution">
    <text evidence="4">The sequence shown here is derived from an EMBL/GenBank/DDBJ whole genome shotgun (WGS) entry which is preliminary data.</text>
</comment>
<comment type="cofactor">
    <cofactor evidence="1">
        <name>pyridoxal 5'-phosphate</name>
        <dbReference type="ChEBI" id="CHEBI:597326"/>
    </cofactor>
</comment>
<evidence type="ECO:0000259" key="3">
    <source>
        <dbReference type="Pfam" id="PF00291"/>
    </source>
</evidence>
<dbReference type="InterPro" id="IPR001926">
    <property type="entry name" value="TrpB-like_PALP"/>
</dbReference>
<dbReference type="PANTHER" id="PTHR10314">
    <property type="entry name" value="CYSTATHIONINE BETA-SYNTHASE"/>
    <property type="match status" value="1"/>
</dbReference>
<sequence>MLREDQKFASSNLLKKLQRLQPLLTARVVQLETDLFVMLGAECFSGSLKGLSAYSSLQHTLQELGEQNFKGKTLLDASSGNFARALSHLGEYLNLDCEVVVSTKATQATLDLIKAHGAKVTIGGDTTLECYEKAKMLAKQQPEKYILTAQLDNWGNPQGHYDFTAPQIFKEVPDVQEIYMAMGSGGGVSGVTRYCAEHVPGTKVFVTIAKPGNKIVGTFSDDLDYETPFIHEARVSGWIAGELPLTTEDAKKGMIEMRKKYGLLTGFSAGGVYTAFKRRKEAGETNGPAIILAWDGHDRWIEKLN</sequence>
<dbReference type="Proteomes" id="UP000699691">
    <property type="component" value="Unassembled WGS sequence"/>
</dbReference>
<reference evidence="4" key="2">
    <citation type="journal article" date="2021" name="Microbiome">
        <title>Successional dynamics and alternative stable states in a saline activated sludge microbial community over 9 years.</title>
        <authorList>
            <person name="Wang Y."/>
            <person name="Ye J."/>
            <person name="Ju F."/>
            <person name="Liu L."/>
            <person name="Boyd J.A."/>
            <person name="Deng Y."/>
            <person name="Parks D.H."/>
            <person name="Jiang X."/>
            <person name="Yin X."/>
            <person name="Woodcroft B.J."/>
            <person name="Tyson G.W."/>
            <person name="Hugenholtz P."/>
            <person name="Polz M.F."/>
            <person name="Zhang T."/>
        </authorList>
    </citation>
    <scope>NUCLEOTIDE SEQUENCE</scope>
    <source>
        <strain evidence="4">HKST-UBA02</strain>
    </source>
</reference>
<dbReference type="EMBL" id="JAGQKY010000022">
    <property type="protein sequence ID" value="MCA9397352.1"/>
    <property type="molecule type" value="Genomic_DNA"/>
</dbReference>
<accession>A0A955LVE1</accession>
<keyword evidence="4" id="KW-0456">Lyase</keyword>
<evidence type="ECO:0000313" key="4">
    <source>
        <dbReference type="EMBL" id="MCA9397352.1"/>
    </source>
</evidence>
<evidence type="ECO:0000313" key="5">
    <source>
        <dbReference type="Proteomes" id="UP000699691"/>
    </source>
</evidence>
<evidence type="ECO:0000256" key="1">
    <source>
        <dbReference type="ARBA" id="ARBA00001933"/>
    </source>
</evidence>
<name>A0A955LVE1_UNCKA</name>